<dbReference type="RefSeq" id="WP_271993874.1">
    <property type="nucleotide sequence ID" value="NZ_JAQNDN010000001.1"/>
</dbReference>
<feature type="compositionally biased region" description="Polar residues" evidence="3">
    <location>
        <begin position="389"/>
        <end position="401"/>
    </location>
</feature>
<gene>
    <name evidence="6" type="ORF">POL58_01295</name>
</gene>
<dbReference type="Proteomes" id="UP001217838">
    <property type="component" value="Unassembled WGS sequence"/>
</dbReference>
<dbReference type="PROSITE" id="PS50240">
    <property type="entry name" value="TRYPSIN_DOM"/>
    <property type="match status" value="1"/>
</dbReference>
<protein>
    <submittedName>
        <fullName evidence="6">S1 family peptidase</fullName>
    </submittedName>
</protein>
<reference evidence="6 7" key="1">
    <citation type="submission" date="2022-11" db="EMBL/GenBank/DDBJ databases">
        <title>Minimal conservation of predation-associated metabolite biosynthetic gene clusters underscores biosynthetic potential of Myxococcota including descriptions for ten novel species: Archangium lansinium sp. nov., Myxococcus landrumus sp. nov., Nannocystis bai.</title>
        <authorList>
            <person name="Ahearne A."/>
            <person name="Stevens C."/>
            <person name="Dowd S."/>
        </authorList>
    </citation>
    <scope>NUCLEOTIDE SEQUENCE [LARGE SCALE GENOMIC DNA]</scope>
    <source>
        <strain evidence="6 7">NCELM</strain>
    </source>
</reference>
<dbReference type="Pfam" id="PF00089">
    <property type="entry name" value="Trypsin"/>
    <property type="match status" value="1"/>
</dbReference>
<keyword evidence="4" id="KW-0732">Signal</keyword>
<evidence type="ECO:0000256" key="4">
    <source>
        <dbReference type="SAM" id="SignalP"/>
    </source>
</evidence>
<feature type="signal peptide" evidence="4">
    <location>
        <begin position="1"/>
        <end position="25"/>
    </location>
</feature>
<sequence>MMHQRKIHRTVLLTPLSLFALTTAACDPETDPLDTEVDSVDEAVAKGDITDAGRPALVRHEDLFADLADPPPAPPSFDEGASDDFSIEEDDEGDAIYGGTTVPACGWASTVELGGSCTGTLVHPQVVIYAAHCGASYSKIYFGENYQAAAKSVTPQWCKVYPGGQPGSGNDFAVCKLSQAVNDVPIVPILMGCETSNLQAGKQVTLVGFGNADNGPYGIKRQVTTTINGFDGDEISIGGNGKDTCQGDSGGPAFIKLADGTWRVFGITSYGGACGSGGMYSMMHKGMQWFEQQTALDLTPCHNADGTWNPGPGCYNFQTNPGSVNDTWSGGCNAGGPSGAYSQTCGSPYSGNPNPPPPPPPPPDNGAPCTGCTEYSGSLSGPGDADQHPNGSYYQSTTSGSHEGWLAGPAGTDYDLYLYKWNGSAWAVVAKAETASTNETIKYNGTAGYYAWLVESYSGSGAYKVWIKKPN</sequence>
<dbReference type="InterPro" id="IPR001314">
    <property type="entry name" value="Peptidase_S1A"/>
</dbReference>
<comment type="similarity">
    <text evidence="1">Belongs to the peptidase S1 family.</text>
</comment>
<evidence type="ECO:0000256" key="1">
    <source>
        <dbReference type="ARBA" id="ARBA00007664"/>
    </source>
</evidence>
<keyword evidence="7" id="KW-1185">Reference proteome</keyword>
<evidence type="ECO:0000313" key="7">
    <source>
        <dbReference type="Proteomes" id="UP001217838"/>
    </source>
</evidence>
<dbReference type="PANTHER" id="PTHR24276">
    <property type="entry name" value="POLYSERASE-RELATED"/>
    <property type="match status" value="1"/>
</dbReference>
<keyword evidence="2" id="KW-1015">Disulfide bond</keyword>
<dbReference type="PROSITE" id="PS51257">
    <property type="entry name" value="PROKAR_LIPOPROTEIN"/>
    <property type="match status" value="1"/>
</dbReference>
<dbReference type="InterPro" id="IPR043504">
    <property type="entry name" value="Peptidase_S1_PA_chymotrypsin"/>
</dbReference>
<feature type="domain" description="Peptidase S1" evidence="5">
    <location>
        <begin position="96"/>
        <end position="295"/>
    </location>
</feature>
<feature type="compositionally biased region" description="Pro residues" evidence="3">
    <location>
        <begin position="353"/>
        <end position="365"/>
    </location>
</feature>
<dbReference type="InterPro" id="IPR001254">
    <property type="entry name" value="Trypsin_dom"/>
</dbReference>
<dbReference type="InterPro" id="IPR050430">
    <property type="entry name" value="Peptidase_S1"/>
</dbReference>
<comment type="caution">
    <text evidence="6">The sequence shown here is derived from an EMBL/GenBank/DDBJ whole genome shotgun (WGS) entry which is preliminary data.</text>
</comment>
<proteinExistence type="inferred from homology"/>
<evidence type="ECO:0000256" key="2">
    <source>
        <dbReference type="ARBA" id="ARBA00023157"/>
    </source>
</evidence>
<dbReference type="PANTHER" id="PTHR24276:SF98">
    <property type="entry name" value="FI18310P1-RELATED"/>
    <property type="match status" value="1"/>
</dbReference>
<evidence type="ECO:0000259" key="5">
    <source>
        <dbReference type="PROSITE" id="PS50240"/>
    </source>
</evidence>
<dbReference type="SMART" id="SM00020">
    <property type="entry name" value="Tryp_SPc"/>
    <property type="match status" value="1"/>
</dbReference>
<dbReference type="EMBL" id="JAQNDN010000001">
    <property type="protein sequence ID" value="MDC0666346.1"/>
    <property type="molecule type" value="Genomic_DNA"/>
</dbReference>
<dbReference type="InterPro" id="IPR009003">
    <property type="entry name" value="Peptidase_S1_PA"/>
</dbReference>
<dbReference type="PRINTS" id="PR00722">
    <property type="entry name" value="CHYMOTRYPSIN"/>
</dbReference>
<feature type="chain" id="PRO_5045840291" evidence="4">
    <location>
        <begin position="26"/>
        <end position="471"/>
    </location>
</feature>
<dbReference type="Gene3D" id="2.60.120.380">
    <property type="match status" value="1"/>
</dbReference>
<organism evidence="6 7">
    <name type="scientific">Nannocystis radixulma</name>
    <dbReference type="NCBI Taxonomy" id="2995305"/>
    <lineage>
        <taxon>Bacteria</taxon>
        <taxon>Pseudomonadati</taxon>
        <taxon>Myxococcota</taxon>
        <taxon>Polyangia</taxon>
        <taxon>Nannocystales</taxon>
        <taxon>Nannocystaceae</taxon>
        <taxon>Nannocystis</taxon>
    </lineage>
</organism>
<name>A0ABT5AWY2_9BACT</name>
<feature type="region of interest" description="Disordered" evidence="3">
    <location>
        <begin position="343"/>
        <end position="402"/>
    </location>
</feature>
<accession>A0ABT5AWY2</accession>
<dbReference type="SUPFAM" id="SSF50494">
    <property type="entry name" value="Trypsin-like serine proteases"/>
    <property type="match status" value="1"/>
</dbReference>
<evidence type="ECO:0000313" key="6">
    <source>
        <dbReference type="EMBL" id="MDC0666346.1"/>
    </source>
</evidence>
<evidence type="ECO:0000256" key="3">
    <source>
        <dbReference type="SAM" id="MobiDB-lite"/>
    </source>
</evidence>
<dbReference type="Gene3D" id="2.40.10.10">
    <property type="entry name" value="Trypsin-like serine proteases"/>
    <property type="match status" value="1"/>
</dbReference>